<dbReference type="STRING" id="1445510.YC6258_01266"/>
<dbReference type="EMBL" id="CP007142">
    <property type="protein sequence ID" value="AJQ93314.1"/>
    <property type="molecule type" value="Genomic_DNA"/>
</dbReference>
<dbReference type="InterPro" id="IPR051317">
    <property type="entry name" value="Gfo/Idh/MocA_oxidoreduct"/>
</dbReference>
<protein>
    <submittedName>
        <fullName evidence="5">Putative dehydrogenase-related protein</fullName>
        <ecNumber evidence="5">1.1.1.-</ecNumber>
    </submittedName>
</protein>
<dbReference type="SUPFAM" id="SSF51735">
    <property type="entry name" value="NAD(P)-binding Rossmann-fold domains"/>
    <property type="match status" value="1"/>
</dbReference>
<accession>A0A0C5VSQ0</accession>
<evidence type="ECO:0000313" key="6">
    <source>
        <dbReference type="Proteomes" id="UP000032266"/>
    </source>
</evidence>
<dbReference type="Proteomes" id="UP000032266">
    <property type="component" value="Chromosome"/>
</dbReference>
<evidence type="ECO:0000259" key="3">
    <source>
        <dbReference type="Pfam" id="PF01408"/>
    </source>
</evidence>
<keyword evidence="2 5" id="KW-0560">Oxidoreductase</keyword>
<dbReference type="RefSeq" id="WP_044616149.1">
    <property type="nucleotide sequence ID" value="NZ_CP007142.1"/>
</dbReference>
<dbReference type="HOGENOM" id="CLU_023194_19_1_6"/>
<dbReference type="Gene3D" id="3.40.50.720">
    <property type="entry name" value="NAD(P)-binding Rossmann-like Domain"/>
    <property type="match status" value="1"/>
</dbReference>
<keyword evidence="6" id="KW-1185">Reference proteome</keyword>
<dbReference type="SUPFAM" id="SSF55347">
    <property type="entry name" value="Glyceraldehyde-3-phosphate dehydrogenase-like, C-terminal domain"/>
    <property type="match status" value="1"/>
</dbReference>
<dbReference type="Gene3D" id="3.30.360.10">
    <property type="entry name" value="Dihydrodipicolinate Reductase, domain 2"/>
    <property type="match status" value="1"/>
</dbReference>
<dbReference type="InterPro" id="IPR000683">
    <property type="entry name" value="Gfo/Idh/MocA-like_OxRdtase_N"/>
</dbReference>
<evidence type="ECO:0000256" key="1">
    <source>
        <dbReference type="ARBA" id="ARBA00010928"/>
    </source>
</evidence>
<dbReference type="NCBIfam" id="NF008607">
    <property type="entry name" value="PRK11579.1"/>
    <property type="match status" value="1"/>
</dbReference>
<dbReference type="PANTHER" id="PTHR43708">
    <property type="entry name" value="CONSERVED EXPRESSED OXIDOREDUCTASE (EUROFUNG)"/>
    <property type="match status" value="1"/>
</dbReference>
<comment type="similarity">
    <text evidence="1">Belongs to the Gfo/Idh/MocA family.</text>
</comment>
<dbReference type="GO" id="GO:0000166">
    <property type="term" value="F:nucleotide binding"/>
    <property type="evidence" value="ECO:0007669"/>
    <property type="project" value="InterPro"/>
</dbReference>
<evidence type="ECO:0000259" key="4">
    <source>
        <dbReference type="Pfam" id="PF02894"/>
    </source>
</evidence>
<gene>
    <name evidence="5" type="ORF">YC6258_01266</name>
</gene>
<proteinExistence type="inferred from homology"/>
<name>A0A0C5VSQ0_9GAMM</name>
<organism evidence="5 6">
    <name type="scientific">Gynuella sunshinyii YC6258</name>
    <dbReference type="NCBI Taxonomy" id="1445510"/>
    <lineage>
        <taxon>Bacteria</taxon>
        <taxon>Pseudomonadati</taxon>
        <taxon>Pseudomonadota</taxon>
        <taxon>Gammaproteobacteria</taxon>
        <taxon>Oceanospirillales</taxon>
        <taxon>Saccharospirillaceae</taxon>
        <taxon>Gynuella</taxon>
    </lineage>
</organism>
<dbReference type="InterPro" id="IPR036291">
    <property type="entry name" value="NAD(P)-bd_dom_sf"/>
</dbReference>
<dbReference type="Pfam" id="PF01408">
    <property type="entry name" value="GFO_IDH_MocA"/>
    <property type="match status" value="1"/>
</dbReference>
<dbReference type="KEGG" id="gsn:YC6258_01266"/>
<dbReference type="EC" id="1.1.1.-" evidence="5"/>
<dbReference type="OrthoDB" id="9774191at2"/>
<feature type="domain" description="Gfo/Idh/MocA-like oxidoreductase C-terminal" evidence="4">
    <location>
        <begin position="131"/>
        <end position="331"/>
    </location>
</feature>
<dbReference type="InterPro" id="IPR004104">
    <property type="entry name" value="Gfo/Idh/MocA-like_OxRdtase_C"/>
</dbReference>
<feature type="domain" description="Gfo/Idh/MocA-like oxidoreductase N-terminal" evidence="3">
    <location>
        <begin position="2"/>
        <end position="119"/>
    </location>
</feature>
<sequence>MIKTVIVGYGYSARTFHLPFLRLNNAFDVVGFVSSRPEEILATYPVTQIFSQLSECLQRLKPDLVIVTTPNHLHFSQAKSALLAGAHVVVEKPFTLTTTEAHELIELARRQQKKLTVFHNRRWDGDFLTVKKLITSGKLGEIKIFESRFDRFRPQVRDRWRENAGPGSGIFWDLAPHLIDQAITLFGLPTSTHSQLYTLRDSGESTDAFHLTLNYPDKVVYLSSSPFQAGDNERFNIQGTLGSFRKYGLDPQEAQLKQGLTPGTDDWGMDKLEYYGTLFTEQEKKSLKTEIGCYEQFFLRLENSILKNTDEPVIPETIFPVIEIIENAITSI</sequence>
<reference evidence="5 6" key="1">
    <citation type="submission" date="2014-01" db="EMBL/GenBank/DDBJ databases">
        <title>Full genme sequencing of cellulolytic bacterium Gynuella sunshinyii YC6258T gen. nov., sp. nov.</title>
        <authorList>
            <person name="Khan H."/>
            <person name="Chung E.J."/>
            <person name="Chung Y.R."/>
        </authorList>
    </citation>
    <scope>NUCLEOTIDE SEQUENCE [LARGE SCALE GENOMIC DNA]</scope>
    <source>
        <strain evidence="5 6">YC6258</strain>
    </source>
</reference>
<dbReference type="PATRIC" id="fig|1445510.3.peg.1234"/>
<evidence type="ECO:0000313" key="5">
    <source>
        <dbReference type="EMBL" id="AJQ93314.1"/>
    </source>
</evidence>
<dbReference type="PANTHER" id="PTHR43708:SF5">
    <property type="entry name" value="CONSERVED EXPRESSED OXIDOREDUCTASE (EUROFUNG)-RELATED"/>
    <property type="match status" value="1"/>
</dbReference>
<dbReference type="Pfam" id="PF02894">
    <property type="entry name" value="GFO_IDH_MocA_C"/>
    <property type="match status" value="1"/>
</dbReference>
<evidence type="ECO:0000256" key="2">
    <source>
        <dbReference type="ARBA" id="ARBA00023002"/>
    </source>
</evidence>
<dbReference type="GO" id="GO:0016491">
    <property type="term" value="F:oxidoreductase activity"/>
    <property type="evidence" value="ECO:0007669"/>
    <property type="project" value="UniProtKB-KW"/>
</dbReference>
<dbReference type="AlphaFoldDB" id="A0A0C5VSQ0"/>